<dbReference type="InterPro" id="IPR050783">
    <property type="entry name" value="Oxylipin_biosynth_metab"/>
</dbReference>
<organism evidence="7 8">
    <name type="scientific">Chaetoceros tenuissimus</name>
    <dbReference type="NCBI Taxonomy" id="426638"/>
    <lineage>
        <taxon>Eukaryota</taxon>
        <taxon>Sar</taxon>
        <taxon>Stramenopiles</taxon>
        <taxon>Ochrophyta</taxon>
        <taxon>Bacillariophyta</taxon>
        <taxon>Coscinodiscophyceae</taxon>
        <taxon>Chaetocerotophycidae</taxon>
        <taxon>Chaetocerotales</taxon>
        <taxon>Chaetocerotaceae</taxon>
        <taxon>Chaetoceros</taxon>
    </lineage>
</organism>
<keyword evidence="8" id="KW-1185">Reference proteome</keyword>
<keyword evidence="5" id="KW-0349">Heme</keyword>
<dbReference type="PRINTS" id="PR00457">
    <property type="entry name" value="ANPEROXIDASE"/>
</dbReference>
<evidence type="ECO:0000256" key="2">
    <source>
        <dbReference type="ARBA" id="ARBA00022964"/>
    </source>
</evidence>
<reference evidence="7 8" key="1">
    <citation type="journal article" date="2021" name="Sci. Rep.">
        <title>The genome of the diatom Chaetoceros tenuissimus carries an ancient integrated fragment of an extant virus.</title>
        <authorList>
            <person name="Hongo Y."/>
            <person name="Kimura K."/>
            <person name="Takaki Y."/>
            <person name="Yoshida Y."/>
            <person name="Baba S."/>
            <person name="Kobayashi G."/>
            <person name="Nagasaki K."/>
            <person name="Hano T."/>
            <person name="Tomaru Y."/>
        </authorList>
    </citation>
    <scope>NUCLEOTIDE SEQUENCE [LARGE SCALE GENOMIC DNA]</scope>
    <source>
        <strain evidence="7 8">NIES-3715</strain>
    </source>
</reference>
<keyword evidence="6" id="KW-0812">Transmembrane</keyword>
<gene>
    <name evidence="7" type="ORF">CTEN210_12138</name>
</gene>
<dbReference type="GO" id="GO:0006631">
    <property type="term" value="P:fatty acid metabolic process"/>
    <property type="evidence" value="ECO:0007669"/>
    <property type="project" value="UniProtKB-ARBA"/>
</dbReference>
<dbReference type="SUPFAM" id="SSF48113">
    <property type="entry name" value="Heme-dependent peroxidases"/>
    <property type="match status" value="1"/>
</dbReference>
<dbReference type="InterPro" id="IPR019791">
    <property type="entry name" value="Haem_peroxidase_animal"/>
</dbReference>
<keyword evidence="2" id="KW-0223">Dioxygenase</keyword>
<dbReference type="Pfam" id="PF03098">
    <property type="entry name" value="An_peroxidase"/>
    <property type="match status" value="1"/>
</dbReference>
<dbReference type="PROSITE" id="PS50292">
    <property type="entry name" value="PEROXIDASE_3"/>
    <property type="match status" value="1"/>
</dbReference>
<feature type="transmembrane region" description="Helical" evidence="6">
    <location>
        <begin position="266"/>
        <end position="287"/>
    </location>
</feature>
<evidence type="ECO:0000256" key="3">
    <source>
        <dbReference type="ARBA" id="ARBA00023002"/>
    </source>
</evidence>
<dbReference type="InterPro" id="IPR037120">
    <property type="entry name" value="Haem_peroxidase_sf_animal"/>
</dbReference>
<keyword evidence="6" id="KW-1133">Transmembrane helix</keyword>
<dbReference type="GO" id="GO:0004666">
    <property type="term" value="F:prostaglandin-endoperoxide synthase activity"/>
    <property type="evidence" value="ECO:0007669"/>
    <property type="project" value="TreeGrafter"/>
</dbReference>
<dbReference type="PANTHER" id="PTHR11903">
    <property type="entry name" value="PROSTAGLANDIN G/H SYNTHASE"/>
    <property type="match status" value="1"/>
</dbReference>
<accession>A0AAD3D0M5</accession>
<dbReference type="GO" id="GO:0004601">
    <property type="term" value="F:peroxidase activity"/>
    <property type="evidence" value="ECO:0007669"/>
    <property type="project" value="InterPro"/>
</dbReference>
<dbReference type="GO" id="GO:0020037">
    <property type="term" value="F:heme binding"/>
    <property type="evidence" value="ECO:0007669"/>
    <property type="project" value="InterPro"/>
</dbReference>
<evidence type="ECO:0000313" key="7">
    <source>
        <dbReference type="EMBL" id="GFH55662.1"/>
    </source>
</evidence>
<dbReference type="GO" id="GO:0006979">
    <property type="term" value="P:response to oxidative stress"/>
    <property type="evidence" value="ECO:0007669"/>
    <property type="project" value="InterPro"/>
</dbReference>
<name>A0AAD3D0M5_9STRA</name>
<dbReference type="GO" id="GO:0016702">
    <property type="term" value="F:oxidoreductase activity, acting on single donors with incorporation of molecular oxygen, incorporation of two atoms of oxygen"/>
    <property type="evidence" value="ECO:0007669"/>
    <property type="project" value="TreeGrafter"/>
</dbReference>
<keyword evidence="1 5" id="KW-0479">Metal-binding</keyword>
<sequence length="467" mass="53595">MMKMTIASKSEKEGEKGKLKSQLINGEEWAPLLYNENLKRKEEFSELLLPQGIDGRMYSSRPELQARLKKHMFAFGGACTNLTPNITAWNTLLLCKHNRLAGVIESENPSWDDERVFQVARNCLLVIYLHLVIEEYINNITAYGQDFKVKPDKWMWNAPWYQRNWISAEFAVLYRWHALIPNAMKWGEKTYTTADYLFDNELLLSKNGMGADLRECFHNICDHRATKMQLHNSEGGFMVGRDKAGLRGLQGDEGVNYYAKKEGPNIWIYIAVVGAIAFLVWFVWYIYAITCKKKSEFEPAIDQARENFMSNDPTLDPSIKTFKPINGTYVVTYKDNRGEVMFLREVTTTLRFTDLNDGKGYSISGSTESIVDGKGKIEEGFVRYDGSDAYWIDQIYEKSHRTRKDKSELKFLTTGTFDFKSLGFTGTYRSSSGLPWGKVKKFNLRDGQEDAIASRLNGIFSSNKSKN</sequence>
<dbReference type="InterPro" id="IPR010255">
    <property type="entry name" value="Haem_peroxidase_sf"/>
</dbReference>
<dbReference type="EMBL" id="BLLK01000051">
    <property type="protein sequence ID" value="GFH55662.1"/>
    <property type="molecule type" value="Genomic_DNA"/>
</dbReference>
<keyword evidence="4 5" id="KW-0408">Iron</keyword>
<dbReference type="GO" id="GO:0046872">
    <property type="term" value="F:metal ion binding"/>
    <property type="evidence" value="ECO:0007669"/>
    <property type="project" value="UniProtKB-KW"/>
</dbReference>
<dbReference type="GO" id="GO:0005737">
    <property type="term" value="C:cytoplasm"/>
    <property type="evidence" value="ECO:0007669"/>
    <property type="project" value="TreeGrafter"/>
</dbReference>
<protein>
    <submittedName>
        <fullName evidence="7">Prostaglandin-endoperoxide synthase 2</fullName>
    </submittedName>
</protein>
<dbReference type="AlphaFoldDB" id="A0AAD3D0M5"/>
<dbReference type="Proteomes" id="UP001054902">
    <property type="component" value="Unassembled WGS sequence"/>
</dbReference>
<comment type="caution">
    <text evidence="7">The sequence shown here is derived from an EMBL/GenBank/DDBJ whole genome shotgun (WGS) entry which is preliminary data.</text>
</comment>
<feature type="binding site" description="axial binding residue" evidence="5">
    <location>
        <position position="177"/>
    </location>
    <ligand>
        <name>heme b</name>
        <dbReference type="ChEBI" id="CHEBI:60344"/>
    </ligand>
    <ligandPart>
        <name>Fe</name>
        <dbReference type="ChEBI" id="CHEBI:18248"/>
    </ligandPart>
</feature>
<evidence type="ECO:0000256" key="5">
    <source>
        <dbReference type="PIRSR" id="PIRSR619791-2"/>
    </source>
</evidence>
<dbReference type="Gene3D" id="1.10.640.10">
    <property type="entry name" value="Haem peroxidase domain superfamily, animal type"/>
    <property type="match status" value="1"/>
</dbReference>
<evidence type="ECO:0000256" key="6">
    <source>
        <dbReference type="SAM" id="Phobius"/>
    </source>
</evidence>
<dbReference type="PANTHER" id="PTHR11903:SF39">
    <property type="entry name" value="PROSTAGLANDIN G_H SYNTHASE 2-LIKE"/>
    <property type="match status" value="1"/>
</dbReference>
<evidence type="ECO:0000256" key="4">
    <source>
        <dbReference type="ARBA" id="ARBA00023004"/>
    </source>
</evidence>
<keyword evidence="6" id="KW-0472">Membrane</keyword>
<evidence type="ECO:0000313" key="8">
    <source>
        <dbReference type="Proteomes" id="UP001054902"/>
    </source>
</evidence>
<proteinExistence type="predicted"/>
<keyword evidence="3" id="KW-0560">Oxidoreductase</keyword>
<evidence type="ECO:0000256" key="1">
    <source>
        <dbReference type="ARBA" id="ARBA00022723"/>
    </source>
</evidence>